<keyword evidence="4" id="KW-1133">Transmembrane helix</keyword>
<sequence>MVRQPPEWFVALVRPEPTTIRIPLTSHGNDLGSLVIGSEPSDEISEIWDGIVTQLIVGACIALVLFLITAAVVNRALRPLNSLAGAMTRVEAGDYATRVAPAGPPELAAICRQLNHLVEVLGSAMEDRRQLAGRLVSLQDSERKEVASELHDEFGPYLFALRAHVSSLEAAIGGGGADARGLLRQCRAMTEQLGALQQVNRQILERLRPVGLADLGLGEALNRLIGMWRQAHPGVSLDLSVSLPSLGALDETTELTIYRVVQEALTNVFRHAGASSVGVSIAPLNSDAGQPTIRVEVRDNGSGLPTDYKSGLGTVGMRERVAALGGSVSMNSTPEGLVIEALVPVRLAI</sequence>
<dbReference type="InterPro" id="IPR003594">
    <property type="entry name" value="HATPase_dom"/>
</dbReference>
<dbReference type="InterPro" id="IPR011712">
    <property type="entry name" value="Sig_transdc_His_kin_sub3_dim/P"/>
</dbReference>
<dbReference type="InterPro" id="IPR036890">
    <property type="entry name" value="HATPase_C_sf"/>
</dbReference>
<evidence type="ECO:0000256" key="4">
    <source>
        <dbReference type="SAM" id="Phobius"/>
    </source>
</evidence>
<keyword evidence="2 6" id="KW-0808">Transferase</keyword>
<dbReference type="PROSITE" id="PS50885">
    <property type="entry name" value="HAMP"/>
    <property type="match status" value="1"/>
</dbReference>
<dbReference type="CDD" id="cd16917">
    <property type="entry name" value="HATPase_UhpB-NarQ-NarX-like"/>
    <property type="match status" value="1"/>
</dbReference>
<dbReference type="CDD" id="cd06225">
    <property type="entry name" value="HAMP"/>
    <property type="match status" value="1"/>
</dbReference>
<accession>A0A1J5PL62</accession>
<proteinExistence type="predicted"/>
<dbReference type="GO" id="GO:0016020">
    <property type="term" value="C:membrane"/>
    <property type="evidence" value="ECO:0007669"/>
    <property type="project" value="InterPro"/>
</dbReference>
<dbReference type="SUPFAM" id="SSF158472">
    <property type="entry name" value="HAMP domain-like"/>
    <property type="match status" value="1"/>
</dbReference>
<evidence type="ECO:0000256" key="3">
    <source>
        <dbReference type="ARBA" id="ARBA00022777"/>
    </source>
</evidence>
<feature type="domain" description="HAMP" evidence="5">
    <location>
        <begin position="74"/>
        <end position="126"/>
    </location>
</feature>
<keyword evidence="4" id="KW-0812">Transmembrane</keyword>
<name>A0A1J5PL62_9ZZZZ</name>
<feature type="transmembrane region" description="Helical" evidence="4">
    <location>
        <begin position="51"/>
        <end position="73"/>
    </location>
</feature>
<evidence type="ECO:0000256" key="2">
    <source>
        <dbReference type="ARBA" id="ARBA00022679"/>
    </source>
</evidence>
<evidence type="ECO:0000313" key="6">
    <source>
        <dbReference type="EMBL" id="OIQ68308.1"/>
    </source>
</evidence>
<dbReference type="Gene3D" id="6.10.340.10">
    <property type="match status" value="1"/>
</dbReference>
<dbReference type="InterPro" id="IPR003660">
    <property type="entry name" value="HAMP_dom"/>
</dbReference>
<evidence type="ECO:0000259" key="5">
    <source>
        <dbReference type="PROSITE" id="PS50885"/>
    </source>
</evidence>
<evidence type="ECO:0000256" key="1">
    <source>
        <dbReference type="ARBA" id="ARBA00022553"/>
    </source>
</evidence>
<dbReference type="SUPFAM" id="SSF55874">
    <property type="entry name" value="ATPase domain of HSP90 chaperone/DNA topoisomerase II/histidine kinase"/>
    <property type="match status" value="1"/>
</dbReference>
<reference evidence="6" key="1">
    <citation type="submission" date="2016-10" db="EMBL/GenBank/DDBJ databases">
        <title>Sequence of Gallionella enrichment culture.</title>
        <authorList>
            <person name="Poehlein A."/>
            <person name="Muehling M."/>
            <person name="Daniel R."/>
        </authorList>
    </citation>
    <scope>NUCLEOTIDE SEQUENCE</scope>
</reference>
<gene>
    <name evidence="6" type="primary">liaS_19</name>
    <name evidence="6" type="ORF">GALL_501020</name>
</gene>
<dbReference type="GO" id="GO:0000155">
    <property type="term" value="F:phosphorelay sensor kinase activity"/>
    <property type="evidence" value="ECO:0007669"/>
    <property type="project" value="InterPro"/>
</dbReference>
<dbReference type="Pfam" id="PF02518">
    <property type="entry name" value="HATPase_c"/>
    <property type="match status" value="1"/>
</dbReference>
<dbReference type="GO" id="GO:0046983">
    <property type="term" value="F:protein dimerization activity"/>
    <property type="evidence" value="ECO:0007669"/>
    <property type="project" value="InterPro"/>
</dbReference>
<dbReference type="SMART" id="SM00304">
    <property type="entry name" value="HAMP"/>
    <property type="match status" value="1"/>
</dbReference>
<dbReference type="EMBL" id="MLJW01005386">
    <property type="protein sequence ID" value="OIQ68308.1"/>
    <property type="molecule type" value="Genomic_DNA"/>
</dbReference>
<dbReference type="Pfam" id="PF07730">
    <property type="entry name" value="HisKA_3"/>
    <property type="match status" value="1"/>
</dbReference>
<dbReference type="SMART" id="SM00387">
    <property type="entry name" value="HATPase_c"/>
    <property type="match status" value="1"/>
</dbReference>
<dbReference type="Gene3D" id="3.30.565.10">
    <property type="entry name" value="Histidine kinase-like ATPase, C-terminal domain"/>
    <property type="match status" value="1"/>
</dbReference>
<dbReference type="Gene3D" id="1.20.5.1930">
    <property type="match status" value="1"/>
</dbReference>
<protein>
    <submittedName>
        <fullName evidence="6">Sensor histidine kinase LiaS</fullName>
        <ecNumber evidence="6">2.7.13.3</ecNumber>
    </submittedName>
</protein>
<keyword evidence="1" id="KW-0597">Phosphoprotein</keyword>
<dbReference type="PANTHER" id="PTHR24421:SF58">
    <property type="entry name" value="SIGNAL TRANSDUCTION HISTIDINE-PROTEIN KINASE_PHOSPHATASE UHPB"/>
    <property type="match status" value="1"/>
</dbReference>
<dbReference type="InterPro" id="IPR050482">
    <property type="entry name" value="Sensor_HK_TwoCompSys"/>
</dbReference>
<dbReference type="EC" id="2.7.13.3" evidence="6"/>
<dbReference type="AlphaFoldDB" id="A0A1J5PL62"/>
<keyword evidence="3 6" id="KW-0418">Kinase</keyword>
<comment type="caution">
    <text evidence="6">The sequence shown here is derived from an EMBL/GenBank/DDBJ whole genome shotgun (WGS) entry which is preliminary data.</text>
</comment>
<organism evidence="6">
    <name type="scientific">mine drainage metagenome</name>
    <dbReference type="NCBI Taxonomy" id="410659"/>
    <lineage>
        <taxon>unclassified sequences</taxon>
        <taxon>metagenomes</taxon>
        <taxon>ecological metagenomes</taxon>
    </lineage>
</organism>
<keyword evidence="4" id="KW-0472">Membrane</keyword>
<dbReference type="PANTHER" id="PTHR24421">
    <property type="entry name" value="NITRATE/NITRITE SENSOR PROTEIN NARX-RELATED"/>
    <property type="match status" value="1"/>
</dbReference>
<dbReference type="Pfam" id="PF00672">
    <property type="entry name" value="HAMP"/>
    <property type="match status" value="1"/>
</dbReference>